<dbReference type="InterPro" id="IPR036554">
    <property type="entry name" value="GHMP_kinase_C_sf"/>
</dbReference>
<dbReference type="NCBIfam" id="TIGR00549">
    <property type="entry name" value="mevalon_kin"/>
    <property type="match status" value="1"/>
</dbReference>
<dbReference type="GO" id="GO:0005524">
    <property type="term" value="F:ATP binding"/>
    <property type="evidence" value="ECO:0007669"/>
    <property type="project" value="UniProtKB-KW"/>
</dbReference>
<organism evidence="27 28">
    <name type="scientific">Wallemia ichthyophaga</name>
    <dbReference type="NCBI Taxonomy" id="245174"/>
    <lineage>
        <taxon>Eukaryota</taxon>
        <taxon>Fungi</taxon>
        <taxon>Dikarya</taxon>
        <taxon>Basidiomycota</taxon>
        <taxon>Wallemiomycotina</taxon>
        <taxon>Wallemiomycetes</taxon>
        <taxon>Wallemiales</taxon>
        <taxon>Wallemiaceae</taxon>
        <taxon>Wallemia</taxon>
    </lineage>
</organism>
<comment type="catalytic activity">
    <reaction evidence="17">
        <text>(R)-mevalonate + ATP = (R)-5-phosphomevalonate + ADP + H(+)</text>
        <dbReference type="Rhea" id="RHEA:17065"/>
        <dbReference type="ChEBI" id="CHEBI:15378"/>
        <dbReference type="ChEBI" id="CHEBI:30616"/>
        <dbReference type="ChEBI" id="CHEBI:36464"/>
        <dbReference type="ChEBI" id="CHEBI:58146"/>
        <dbReference type="ChEBI" id="CHEBI:456216"/>
        <dbReference type="EC" id="2.7.1.36"/>
    </reaction>
    <physiologicalReaction direction="left-to-right" evidence="17">
        <dbReference type="Rhea" id="RHEA:17066"/>
    </physiologicalReaction>
</comment>
<evidence type="ECO:0000256" key="24">
    <source>
        <dbReference type="SAM" id="MobiDB-lite"/>
    </source>
</evidence>
<dbReference type="Gene3D" id="3.30.230.10">
    <property type="match status" value="1"/>
</dbReference>
<dbReference type="GO" id="GO:0047804">
    <property type="term" value="F:cysteine-S-conjugate beta-lyase activity"/>
    <property type="evidence" value="ECO:0007669"/>
    <property type="project" value="UniProtKB-EC"/>
</dbReference>
<dbReference type="InterPro" id="IPR054542">
    <property type="entry name" value="Cys_met_metab_PP"/>
</dbReference>
<dbReference type="EMBL" id="SPOF01000011">
    <property type="protein sequence ID" value="TIB14289.1"/>
    <property type="molecule type" value="Genomic_DNA"/>
</dbReference>
<feature type="compositionally biased region" description="Polar residues" evidence="24">
    <location>
        <begin position="172"/>
        <end position="181"/>
    </location>
</feature>
<comment type="similarity">
    <text evidence="3">Belongs to the GHMP kinase family. Mevalonate kinase subfamily.</text>
</comment>
<evidence type="ECO:0000256" key="20">
    <source>
        <dbReference type="ARBA" id="ARBA00047213"/>
    </source>
</evidence>
<dbReference type="PROSITE" id="PS00627">
    <property type="entry name" value="GHMP_KINASES_ATP"/>
    <property type="match status" value="1"/>
</dbReference>
<dbReference type="InterPro" id="IPR000277">
    <property type="entry name" value="Cys/Met-Metab_PyrdxlP-dep_enz"/>
</dbReference>
<evidence type="ECO:0000256" key="12">
    <source>
        <dbReference type="ARBA" id="ARBA00022840"/>
    </source>
</evidence>
<feature type="region of interest" description="Disordered" evidence="24">
    <location>
        <begin position="450"/>
        <end position="470"/>
    </location>
</feature>
<dbReference type="CDD" id="cd00614">
    <property type="entry name" value="CGS_like"/>
    <property type="match status" value="1"/>
</dbReference>
<comment type="similarity">
    <text evidence="4">Belongs to the trans-sulfuration enzymes family.</text>
</comment>
<evidence type="ECO:0000313" key="28">
    <source>
        <dbReference type="Proteomes" id="UP000306954"/>
    </source>
</evidence>
<gene>
    <name evidence="27" type="ORF">E3P90_01251</name>
</gene>
<dbReference type="PROSITE" id="PS00868">
    <property type="entry name" value="CYS_MET_METAB_PP"/>
    <property type="match status" value="1"/>
</dbReference>
<comment type="catalytic activity">
    <reaction evidence="21">
        <text>L,L-cystathionine + H2O = L-homocysteine + pyruvate + NH4(+)</text>
        <dbReference type="Rhea" id="RHEA:13965"/>
        <dbReference type="ChEBI" id="CHEBI:15361"/>
        <dbReference type="ChEBI" id="CHEBI:15377"/>
        <dbReference type="ChEBI" id="CHEBI:28938"/>
        <dbReference type="ChEBI" id="CHEBI:58161"/>
        <dbReference type="ChEBI" id="CHEBI:58199"/>
    </reaction>
</comment>
<evidence type="ECO:0000256" key="13">
    <source>
        <dbReference type="ARBA" id="ARBA00022898"/>
    </source>
</evidence>
<feature type="domain" description="GHMP kinase C-terminal" evidence="26">
    <location>
        <begin position="1246"/>
        <end position="1299"/>
    </location>
</feature>
<comment type="cofactor">
    <cofactor evidence="1">
        <name>pyridoxal 5'-phosphate</name>
        <dbReference type="ChEBI" id="CHEBI:597326"/>
    </cofactor>
</comment>
<evidence type="ECO:0000256" key="19">
    <source>
        <dbReference type="ARBA" id="ARBA00046315"/>
    </source>
</evidence>
<dbReference type="InterPro" id="IPR006205">
    <property type="entry name" value="Mev_gal_kin"/>
</dbReference>
<evidence type="ECO:0000313" key="27">
    <source>
        <dbReference type="EMBL" id="TIB14289.1"/>
    </source>
</evidence>
<dbReference type="InterPro" id="IPR015422">
    <property type="entry name" value="PyrdxlP-dep_Trfase_small"/>
</dbReference>
<dbReference type="InterPro" id="IPR006238">
    <property type="entry name" value="Cys_b_lyase_euk"/>
</dbReference>
<keyword evidence="10" id="KW-0547">Nucleotide-binding</keyword>
<dbReference type="InterPro" id="IPR006204">
    <property type="entry name" value="GHMP_kinase_N_dom"/>
</dbReference>
<keyword evidence="7" id="KW-0444">Lipid biosynthesis</keyword>
<feature type="compositionally biased region" description="Low complexity" evidence="24">
    <location>
        <begin position="141"/>
        <end position="171"/>
    </location>
</feature>
<feature type="compositionally biased region" description="Low complexity" evidence="24">
    <location>
        <begin position="88"/>
        <end position="99"/>
    </location>
</feature>
<dbReference type="SUPFAM" id="SSF54211">
    <property type="entry name" value="Ribosomal protein S5 domain 2-like"/>
    <property type="match status" value="1"/>
</dbReference>
<dbReference type="GO" id="GO:0030170">
    <property type="term" value="F:pyridoxal phosphate binding"/>
    <property type="evidence" value="ECO:0007669"/>
    <property type="project" value="InterPro"/>
</dbReference>
<proteinExistence type="inferred from homology"/>
<evidence type="ECO:0000256" key="10">
    <source>
        <dbReference type="ARBA" id="ARBA00022741"/>
    </source>
</evidence>
<feature type="region of interest" description="Disordered" evidence="24">
    <location>
        <begin position="39"/>
        <end position="230"/>
    </location>
</feature>
<evidence type="ECO:0000256" key="16">
    <source>
        <dbReference type="ARBA" id="ARBA00023239"/>
    </source>
</evidence>
<evidence type="ECO:0000256" key="15">
    <source>
        <dbReference type="ARBA" id="ARBA00023167"/>
    </source>
</evidence>
<evidence type="ECO:0000256" key="14">
    <source>
        <dbReference type="ARBA" id="ARBA00023098"/>
    </source>
</evidence>
<dbReference type="NCBIfam" id="TIGR01329">
    <property type="entry name" value="cysta_beta_ly_E"/>
    <property type="match status" value="1"/>
</dbReference>
<evidence type="ECO:0000256" key="7">
    <source>
        <dbReference type="ARBA" id="ARBA00022516"/>
    </source>
</evidence>
<name>A0A4T0HQK2_WALIC</name>
<dbReference type="Gene3D" id="3.30.70.890">
    <property type="entry name" value="GHMP kinase, C-terminal domain"/>
    <property type="match status" value="1"/>
</dbReference>
<dbReference type="Proteomes" id="UP000306954">
    <property type="component" value="Unassembled WGS sequence"/>
</dbReference>
<dbReference type="EC" id="4.4.1.13" evidence="6"/>
<dbReference type="InterPro" id="IPR020568">
    <property type="entry name" value="Ribosomal_Su5_D2-typ_SF"/>
</dbReference>
<feature type="region of interest" description="Disordered" evidence="24">
    <location>
        <begin position="1"/>
        <end position="20"/>
    </location>
</feature>
<evidence type="ECO:0000256" key="5">
    <source>
        <dbReference type="ARBA" id="ARBA00012103"/>
    </source>
</evidence>
<dbReference type="PRINTS" id="PR00959">
    <property type="entry name" value="MEVGALKINASE"/>
</dbReference>
<comment type="pathway">
    <text evidence="18">Isoprenoid biosynthesis; isopentenyl diphosphate biosynthesis via mevalonate pathway; isopentenyl diphosphate from (R)-mevalonate: step 1/3.</text>
</comment>
<keyword evidence="11" id="KW-0418">Kinase</keyword>
<dbReference type="PANTHER" id="PTHR11808">
    <property type="entry name" value="TRANS-SULFURATION ENZYME FAMILY MEMBER"/>
    <property type="match status" value="1"/>
</dbReference>
<dbReference type="SUPFAM" id="SSF53383">
    <property type="entry name" value="PLP-dependent transferases"/>
    <property type="match status" value="1"/>
</dbReference>
<evidence type="ECO:0000256" key="6">
    <source>
        <dbReference type="ARBA" id="ARBA00012224"/>
    </source>
</evidence>
<keyword evidence="16" id="KW-0456">Lyase</keyword>
<evidence type="ECO:0000256" key="18">
    <source>
        <dbReference type="ARBA" id="ARBA00029438"/>
    </source>
</evidence>
<evidence type="ECO:0000256" key="4">
    <source>
        <dbReference type="ARBA" id="ARBA00009077"/>
    </source>
</evidence>
<dbReference type="InterPro" id="IPR006203">
    <property type="entry name" value="GHMP_knse_ATP-bd_CS"/>
</dbReference>
<evidence type="ECO:0000256" key="17">
    <source>
        <dbReference type="ARBA" id="ARBA00029310"/>
    </source>
</evidence>
<feature type="compositionally biased region" description="Polar residues" evidence="24">
    <location>
        <begin position="78"/>
        <end position="87"/>
    </location>
</feature>
<keyword evidence="8" id="KW-0028">Amino-acid biosynthesis</keyword>
<feature type="compositionally biased region" description="Low complexity" evidence="24">
    <location>
        <begin position="124"/>
        <end position="133"/>
    </location>
</feature>
<evidence type="ECO:0000256" key="22">
    <source>
        <dbReference type="ARBA" id="ARBA00047625"/>
    </source>
</evidence>
<keyword evidence="9" id="KW-0808">Transferase</keyword>
<keyword evidence="13" id="KW-0663">Pyridoxal phosphate</keyword>
<feature type="compositionally biased region" description="Polar residues" evidence="24">
    <location>
        <begin position="455"/>
        <end position="464"/>
    </location>
</feature>
<dbReference type="GO" id="GO:0019346">
    <property type="term" value="P:transsulfuration"/>
    <property type="evidence" value="ECO:0007669"/>
    <property type="project" value="InterPro"/>
</dbReference>
<dbReference type="InterPro" id="IPR013750">
    <property type="entry name" value="GHMP_kinase_C_dom"/>
</dbReference>
<dbReference type="GO" id="GO:0004496">
    <property type="term" value="F:mevalonate kinase activity"/>
    <property type="evidence" value="ECO:0007669"/>
    <property type="project" value="UniProtKB-EC"/>
</dbReference>
<dbReference type="SUPFAM" id="SSF55060">
    <property type="entry name" value="GHMP Kinase, C-terminal domain"/>
    <property type="match status" value="1"/>
</dbReference>
<evidence type="ECO:0000256" key="3">
    <source>
        <dbReference type="ARBA" id="ARBA00006495"/>
    </source>
</evidence>
<dbReference type="Pfam" id="PF01053">
    <property type="entry name" value="Cys_Met_Meta_PP"/>
    <property type="match status" value="1"/>
</dbReference>
<reference evidence="27 28" key="1">
    <citation type="submission" date="2019-03" db="EMBL/GenBank/DDBJ databases">
        <title>Sequencing 23 genomes of Wallemia ichthyophaga.</title>
        <authorList>
            <person name="Gostincar C."/>
        </authorList>
    </citation>
    <scope>NUCLEOTIDE SEQUENCE [LARGE SCALE GENOMIC DNA]</scope>
    <source>
        <strain evidence="27 28">EXF-8621</strain>
    </source>
</reference>
<evidence type="ECO:0000256" key="8">
    <source>
        <dbReference type="ARBA" id="ARBA00022605"/>
    </source>
</evidence>
<evidence type="ECO:0000259" key="25">
    <source>
        <dbReference type="Pfam" id="PF00288"/>
    </source>
</evidence>
<dbReference type="FunFam" id="3.90.1150.10:FF:000013">
    <property type="entry name" value="Cystathionine beta-lyase"/>
    <property type="match status" value="1"/>
</dbReference>
<keyword evidence="14" id="KW-0443">Lipid metabolism</keyword>
<dbReference type="GO" id="GO:0005737">
    <property type="term" value="C:cytoplasm"/>
    <property type="evidence" value="ECO:0007669"/>
    <property type="project" value="UniProtKB-SubCell"/>
</dbReference>
<evidence type="ECO:0000256" key="21">
    <source>
        <dbReference type="ARBA" id="ARBA00047517"/>
    </source>
</evidence>
<dbReference type="EC" id="2.7.1.36" evidence="5"/>
<comment type="pathway">
    <text evidence="19">Amino-acid biosynthesis; L-methionine biosynthesis via de novo pathway; L-homocysteine from L-cystathionine: step 1/1.</text>
</comment>
<dbReference type="InterPro" id="IPR014721">
    <property type="entry name" value="Ribsml_uS5_D2-typ_fold_subgr"/>
</dbReference>
<dbReference type="GO" id="GO:0019287">
    <property type="term" value="P:isopentenyl diphosphate biosynthetic process, mevalonate pathway"/>
    <property type="evidence" value="ECO:0007669"/>
    <property type="project" value="UniProtKB-UniPathway"/>
</dbReference>
<dbReference type="Gene3D" id="3.90.1150.10">
    <property type="entry name" value="Aspartate Aminotransferase, domain 1"/>
    <property type="match status" value="1"/>
</dbReference>
<protein>
    <recommendedName>
        <fullName evidence="23">Cystathionine beta-lyase</fullName>
        <ecNumber evidence="5">2.7.1.36</ecNumber>
        <ecNumber evidence="6">4.4.1.13</ecNumber>
    </recommendedName>
    <alternativeName>
        <fullName evidence="20">Cysteine-S-conjugate beta-lyase</fullName>
    </alternativeName>
</protein>
<dbReference type="GO" id="GO:0071266">
    <property type="term" value="P:'de novo' L-methionine biosynthetic process"/>
    <property type="evidence" value="ECO:0007669"/>
    <property type="project" value="InterPro"/>
</dbReference>
<dbReference type="InterPro" id="IPR015421">
    <property type="entry name" value="PyrdxlP-dep_Trfase_major"/>
</dbReference>
<comment type="caution">
    <text evidence="27">The sequence shown here is derived from an EMBL/GenBank/DDBJ whole genome shotgun (WGS) entry which is preliminary data.</text>
</comment>
<evidence type="ECO:0000256" key="23">
    <source>
        <dbReference type="ARBA" id="ARBA00072331"/>
    </source>
</evidence>
<dbReference type="InterPro" id="IPR015424">
    <property type="entry name" value="PyrdxlP-dep_Trfase"/>
</dbReference>
<feature type="domain" description="GHMP kinase N-terminal" evidence="25">
    <location>
        <begin position="1065"/>
        <end position="1163"/>
    </location>
</feature>
<dbReference type="FunFam" id="3.40.640.10:FF:000009">
    <property type="entry name" value="Cystathionine gamma-synthase homolog"/>
    <property type="match status" value="1"/>
</dbReference>
<accession>A0A4T0HQK2</accession>
<dbReference type="UniPathway" id="UPA00057">
    <property type="reaction ID" value="UER00098"/>
</dbReference>
<keyword evidence="15" id="KW-0486">Methionine biosynthesis</keyword>
<dbReference type="Pfam" id="PF00288">
    <property type="entry name" value="GHMP_kinases_N"/>
    <property type="match status" value="1"/>
</dbReference>
<dbReference type="Pfam" id="PF08544">
    <property type="entry name" value="GHMP_kinases_C"/>
    <property type="match status" value="1"/>
</dbReference>
<evidence type="ECO:0000256" key="1">
    <source>
        <dbReference type="ARBA" id="ARBA00001933"/>
    </source>
</evidence>
<evidence type="ECO:0000256" key="2">
    <source>
        <dbReference type="ARBA" id="ARBA00004496"/>
    </source>
</evidence>
<sequence length="1391" mass="149827">MTEIALNKEFVGPEDANQGELNPLEAVQQEHAPEDVAEAIEDSSACVHEPGPEQVAEPESEQVAKPEPEVAAEPINESKANPANPDSTTNPPAKPAVTKKVVKRVVRSTAPAGNPKAPTRRPIGASSTTTTKTTKPDTSRTRPTSTTSTATRSGPGTQSHPSHPSASRAPRTTANRSSSISTPRADPPPATTARRTTIGSTKPSTGAAVKENKPPAPRMIRKNPTAPPAQANTAQLDKLNARIAQLEAVVDENTSLQDKYDAANTQVNEYQLVIVNLEKEMEAMKTFVDEHDRMAAAAATSVNDTQRMQSDLDCARAESEQFNKATGEAEQKVKQLEDELANTKANHLDTQEKVLTEKSELISKLEVEMKNLSETHAGSQKERDDVAAQLNTANARISELEHHAHTLNDSMQVENAQLKSKIEELRTLVADKMQEDEEVLKMKEEMQSLRMSAESAENAQNTPNKDGAERVQELEGELSKSETLIADLKAVNERIMNQLAQQDSKGPDKYNFSTECVTIDNPDAGKDQFNSSSVPIYQSATFKGMNGEYDYSRSGNPTRTHLQHHLAKISSAKHAFAVSSGMAALDVIARILKPGDHVVAGDDLYGGSNRLLGYLQSNAGVVVHHIDTCTPSTVEQYLDKERTRLVLLETPTNPLIKICDVQEIASRVKAVCPSAIIVVDNTMMSPYLQRPLNFGADVVYDSATKYLSGHHDLMAGVVICNRDDLAKHMSFTINSVGNGLGPFDSFLLLRGLKTLAIRMDRQQASAKIIASFLNQLQFQVHYPGLKNHPGHHTHFKMAKDAGAVLSFETRDIKTSERIVGAAKLWGISVSFGAVNSLISMPCLMSHASIPAHLRAERGLPEDLIRLCVGIEDWEDLIDDLECSLVQAGAIRRREEQSTSSTLSSPEGSLERVGEERALGWQRCLPSDANNASMDGASQQPHASGDAENIVVSAPGKVILFGEHAVVHGVTAIASALDLRCYGCLAARSDDTIHLVLPDLHSEYSTKVSALPWAETEVEKSDASDGDGNDVDMNPTLIAAIEKTLPPSITGKIRGAVVAFVHHYMSLCYPTKPSLTFTARSSIPIGAGLGSSAAYSTCVSAALLLYMQKVVINRQRATPHISHSGRKYIGVDIAATVNKWAFASERILHGTPSGIDNSVSVFGGAISYARGRAQPMIPLHGFQSMLLLLANTHVERDAKAVISRVHALKANQPGLFDECMRRIQDVVDEAVRCFQDTDLPRESMLVGLGKLVAANHAQLELLGVSHPALEMIIAKLKAYGLQTKLTGAGGGGCTVTLLPDSFGAGGESGKSGESAHTLAHVTSNLAQNGFSSIVTTVGGSGLGVLIDKKVWDMRLVDQDARESVAPLAGIFTQSSAEELAGKMKECGHWVFV</sequence>
<comment type="subcellular location">
    <subcellularLocation>
        <location evidence="2">Cytoplasm</location>
    </subcellularLocation>
</comment>
<evidence type="ECO:0000259" key="26">
    <source>
        <dbReference type="Pfam" id="PF08544"/>
    </source>
</evidence>
<dbReference type="PANTHER" id="PTHR11808:SF50">
    <property type="entry name" value="CYSTATHIONINE BETA-LYASE"/>
    <property type="match status" value="1"/>
</dbReference>
<comment type="catalytic activity">
    <reaction evidence="22">
        <text>an S-substituted L-cysteine + H2O = a thiol + pyruvate + NH4(+)</text>
        <dbReference type="Rhea" id="RHEA:18121"/>
        <dbReference type="ChEBI" id="CHEBI:15361"/>
        <dbReference type="ChEBI" id="CHEBI:15377"/>
        <dbReference type="ChEBI" id="CHEBI:28938"/>
        <dbReference type="ChEBI" id="CHEBI:29256"/>
        <dbReference type="ChEBI" id="CHEBI:58717"/>
        <dbReference type="EC" id="4.4.1.13"/>
    </reaction>
</comment>
<evidence type="ECO:0000256" key="11">
    <source>
        <dbReference type="ARBA" id="ARBA00022777"/>
    </source>
</evidence>
<dbReference type="Gene3D" id="3.40.640.10">
    <property type="entry name" value="Type I PLP-dependent aspartate aminotransferase-like (Major domain)"/>
    <property type="match status" value="1"/>
</dbReference>
<keyword evidence="12" id="KW-0067">ATP-binding</keyword>
<evidence type="ECO:0000256" key="9">
    <source>
        <dbReference type="ARBA" id="ARBA00022679"/>
    </source>
</evidence>